<evidence type="ECO:0008006" key="17">
    <source>
        <dbReference type="Google" id="ProtNLM"/>
    </source>
</evidence>
<comment type="caution">
    <text evidence="15">The sequence shown here is derived from an EMBL/GenBank/DDBJ whole genome shotgun (WGS) entry which is preliminary data.</text>
</comment>
<keyword evidence="6" id="KW-0732">Signal</keyword>
<dbReference type="Pfam" id="PF00560">
    <property type="entry name" value="LRR_1"/>
    <property type="match status" value="5"/>
</dbReference>
<dbReference type="InterPro" id="IPR005174">
    <property type="entry name" value="KIB1-4_b-propeller"/>
</dbReference>
<dbReference type="GO" id="GO:0005886">
    <property type="term" value="C:plasma membrane"/>
    <property type="evidence" value="ECO:0007669"/>
    <property type="project" value="UniProtKB-SubCell"/>
</dbReference>
<keyword evidence="9 12" id="KW-0472">Membrane</keyword>
<dbReference type="FunFam" id="3.80.10.10:FF:000111">
    <property type="entry name" value="LRR receptor-like serine/threonine-protein kinase ERECTA"/>
    <property type="match status" value="1"/>
</dbReference>
<protein>
    <recommendedName>
        <fullName evidence="17">Leucine-rich repeat-containing N-terminal plant-type domain-containing protein</fullName>
    </recommendedName>
</protein>
<evidence type="ECO:0000256" key="5">
    <source>
        <dbReference type="ARBA" id="ARBA00022692"/>
    </source>
</evidence>
<dbReference type="InterPro" id="IPR055414">
    <property type="entry name" value="LRR_R13L4/SHOC2-like"/>
</dbReference>
<keyword evidence="10" id="KW-0675">Receptor</keyword>
<evidence type="ECO:0000256" key="7">
    <source>
        <dbReference type="ARBA" id="ARBA00022737"/>
    </source>
</evidence>
<comment type="subcellular location">
    <subcellularLocation>
        <location evidence="1">Cell membrane</location>
        <topology evidence="1">Single-pass type I membrane protein</topology>
    </subcellularLocation>
</comment>
<evidence type="ECO:0000256" key="8">
    <source>
        <dbReference type="ARBA" id="ARBA00022989"/>
    </source>
</evidence>
<evidence type="ECO:0000259" key="13">
    <source>
        <dbReference type="Pfam" id="PF03478"/>
    </source>
</evidence>
<keyword evidence="5 12" id="KW-0812">Transmembrane</keyword>
<dbReference type="InterPro" id="IPR046956">
    <property type="entry name" value="RLP23-like"/>
</dbReference>
<dbReference type="InterPro" id="IPR032675">
    <property type="entry name" value="LRR_dom_sf"/>
</dbReference>
<feature type="domain" description="Disease resistance R13L4/SHOC-2-like LRR" evidence="14">
    <location>
        <begin position="641"/>
        <end position="918"/>
    </location>
</feature>
<keyword evidence="8 12" id="KW-1133">Transmembrane helix</keyword>
<keyword evidence="11" id="KW-0325">Glycoprotein</keyword>
<evidence type="ECO:0000256" key="2">
    <source>
        <dbReference type="ARBA" id="ARBA00009592"/>
    </source>
</evidence>
<dbReference type="EMBL" id="SDMP01000004">
    <property type="protein sequence ID" value="RYR61279.1"/>
    <property type="molecule type" value="Genomic_DNA"/>
</dbReference>
<feature type="transmembrane region" description="Helical" evidence="12">
    <location>
        <begin position="1112"/>
        <end position="1137"/>
    </location>
</feature>
<comment type="similarity">
    <text evidence="2">Belongs to the RLP family.</text>
</comment>
<dbReference type="Gene3D" id="3.80.10.10">
    <property type="entry name" value="Ribonuclease Inhibitor"/>
    <property type="match status" value="3"/>
</dbReference>
<dbReference type="Pfam" id="PF23598">
    <property type="entry name" value="LRR_14"/>
    <property type="match status" value="1"/>
</dbReference>
<feature type="domain" description="KIB1-4 beta-propeller" evidence="13">
    <location>
        <begin position="67"/>
        <end position="359"/>
    </location>
</feature>
<keyword evidence="7" id="KW-0677">Repeat</keyword>
<evidence type="ECO:0000256" key="11">
    <source>
        <dbReference type="ARBA" id="ARBA00023180"/>
    </source>
</evidence>
<dbReference type="STRING" id="3818.A0A445DDN6"/>
<dbReference type="Pfam" id="PF03478">
    <property type="entry name" value="Beta-prop_KIB1-4"/>
    <property type="match status" value="1"/>
</dbReference>
<proteinExistence type="inferred from homology"/>
<evidence type="ECO:0000259" key="14">
    <source>
        <dbReference type="Pfam" id="PF23598"/>
    </source>
</evidence>
<dbReference type="SMART" id="SM00369">
    <property type="entry name" value="LRR_TYP"/>
    <property type="match status" value="10"/>
</dbReference>
<evidence type="ECO:0000256" key="3">
    <source>
        <dbReference type="ARBA" id="ARBA00022475"/>
    </source>
</evidence>
<dbReference type="Proteomes" id="UP000289738">
    <property type="component" value="Chromosome A04"/>
</dbReference>
<evidence type="ECO:0000256" key="4">
    <source>
        <dbReference type="ARBA" id="ARBA00022614"/>
    </source>
</evidence>
<evidence type="ECO:0000256" key="6">
    <source>
        <dbReference type="ARBA" id="ARBA00022729"/>
    </source>
</evidence>
<dbReference type="InterPro" id="IPR003591">
    <property type="entry name" value="Leu-rich_rpt_typical-subtyp"/>
</dbReference>
<evidence type="ECO:0000313" key="15">
    <source>
        <dbReference type="EMBL" id="RYR61279.1"/>
    </source>
</evidence>
<dbReference type="SUPFAM" id="SSF82171">
    <property type="entry name" value="DPP6 N-terminal domain-like"/>
    <property type="match status" value="1"/>
</dbReference>
<keyword evidence="4" id="KW-0433">Leucine-rich repeat</keyword>
<dbReference type="InterPro" id="IPR001611">
    <property type="entry name" value="Leu-rich_rpt"/>
</dbReference>
<organism evidence="15 16">
    <name type="scientific">Arachis hypogaea</name>
    <name type="common">Peanut</name>
    <dbReference type="NCBI Taxonomy" id="3818"/>
    <lineage>
        <taxon>Eukaryota</taxon>
        <taxon>Viridiplantae</taxon>
        <taxon>Streptophyta</taxon>
        <taxon>Embryophyta</taxon>
        <taxon>Tracheophyta</taxon>
        <taxon>Spermatophyta</taxon>
        <taxon>Magnoliopsida</taxon>
        <taxon>eudicotyledons</taxon>
        <taxon>Gunneridae</taxon>
        <taxon>Pentapetalae</taxon>
        <taxon>rosids</taxon>
        <taxon>fabids</taxon>
        <taxon>Fabales</taxon>
        <taxon>Fabaceae</taxon>
        <taxon>Papilionoideae</taxon>
        <taxon>50 kb inversion clade</taxon>
        <taxon>dalbergioids sensu lato</taxon>
        <taxon>Dalbergieae</taxon>
        <taxon>Pterocarpus clade</taxon>
        <taxon>Arachis</taxon>
    </lineage>
</organism>
<sequence length="1149" mass="128655">MVCKQWNLKLPKIPNGNKVPWLLLPIGGGGGAAKESFEEFHSREEEDIYHIMQLPTIDEQIPNTGGLEEEGIYHLILPELQDNNICGSCHGWLIIVMVYEGTIRMLNPFTKVQFELPPISSLPNVIDINGDECTIYFGGQIITRNTILMHKTQIWKAVINSTPTNDNNNDFIAVVIYGGLCSLAFYKPNDKRWHRFSTRYTDICDVMFFQEKIYAVDYEGQLYEFDTKNKSGPVGRIYEATPPPSDIVFGSFKCYYLIGCDNGSLLMLIRHIRHRYLGNKKYFVETVKFCVYESKKNEKAWSRIYDLGNYILVIGLNSSVQMFSSNFLNCKGNQIYFTDNMRLVHSSYFASHHDVGIFNLEDGTFKRLLTDVSYPKTVSWMPSIDCCSWDGIECHGVTGHVIGINLSSSQLYGSIDANSSLFSLVHLQSLDLSDNNFNHSQLPTKIGNLTSLNWLTIAQCNFQGSIPSSFGNLNQLVHLNLKSSGLTIGTFPLFFMNLTRLSFLSLEGCNLIGEIPSWIMNLTSLDYLNLKSNTFYGEFPHSLFRMDNLTSLFLRFNSLQGKLELGLFLKMRRLSFLDLGYNKLSLLNEKGSFNATLPPLEVLGLEQCNLTGGIPTWIMNLTGLQRLGLQENHLQGEIPHSLFSLENLHTLSLSSNSLEGEIDNDMLLKLKMLSYLSLSDNKLSLLPGKGSSNGTLPPLEVVELDSCNLVEFPSFLQDLDQLAFLGLSNNDFKTVVPNWIWEKKSLQSLSISGSSLTGEISPLICNLKSLVLLDLAYNNLNGTIPSCLGSSSQSLQIMMLQGNKLFGHLPQTYVMGSALKMIDVTDNNLQGQLPRELVNCRMLEFLDVSYNAINDSFPYWLGSLPELKVIGLRFNEFHGIINCPNICTFPKLHILDLSHNKFSGNLTPEMIMNLKSMTTSNISQLQYEDSIVFFGGKNWFTHVSYSFTMSNKGVVTDYEQIQKTFYCMVAIDISSNRISGEIPSVLGDLKSLVLLNMSNNLFIGDIPSSFGKLSNLEALDLSLNGLSGKIPQKLAQLTFLEFFNVSFNKLSGPIPENKQFSTFEGNSFVGNQGLCGIQLKKKCGDSSWSPPTVFDNDHDSGSITEFDWKIILIGYGGGVVTGLALGNAFGLDILAWLKNKKLLCFSYPF</sequence>
<dbReference type="AlphaFoldDB" id="A0A445DDN6"/>
<dbReference type="SUPFAM" id="SSF52058">
    <property type="entry name" value="L domain-like"/>
    <property type="match status" value="2"/>
</dbReference>
<evidence type="ECO:0000256" key="1">
    <source>
        <dbReference type="ARBA" id="ARBA00004251"/>
    </source>
</evidence>
<evidence type="ECO:0000256" key="10">
    <source>
        <dbReference type="ARBA" id="ARBA00023170"/>
    </source>
</evidence>
<keyword evidence="16" id="KW-1185">Reference proteome</keyword>
<evidence type="ECO:0000256" key="9">
    <source>
        <dbReference type="ARBA" id="ARBA00023136"/>
    </source>
</evidence>
<dbReference type="FunFam" id="3.80.10.10:FF:000095">
    <property type="entry name" value="LRR receptor-like serine/threonine-protein kinase GSO1"/>
    <property type="match status" value="2"/>
</dbReference>
<dbReference type="PANTHER" id="PTHR48061">
    <property type="entry name" value="LEUCINE-RICH REPEAT RECEPTOR PROTEIN KINASE EMS1-LIKE-RELATED"/>
    <property type="match status" value="1"/>
</dbReference>
<name>A0A445DDN6_ARAHY</name>
<keyword evidence="3" id="KW-1003">Cell membrane</keyword>
<evidence type="ECO:0000256" key="12">
    <source>
        <dbReference type="SAM" id="Phobius"/>
    </source>
</evidence>
<reference evidence="15 16" key="1">
    <citation type="submission" date="2019-01" db="EMBL/GenBank/DDBJ databases">
        <title>Sequencing of cultivated peanut Arachis hypogaea provides insights into genome evolution and oil improvement.</title>
        <authorList>
            <person name="Chen X."/>
        </authorList>
    </citation>
    <scope>NUCLEOTIDE SEQUENCE [LARGE SCALE GENOMIC DNA]</scope>
    <source>
        <strain evidence="16">cv. Fuhuasheng</strain>
        <tissue evidence="15">Leaves</tissue>
    </source>
</reference>
<accession>A0A445DDN6</accession>
<gene>
    <name evidence="15" type="ORF">Ahy_A04g018427</name>
</gene>
<dbReference type="PANTHER" id="PTHR48061:SF29">
    <property type="entry name" value="RECEPTOR-LIKE KINASE FAMILY PROTEIN, PUTATIVE-RELATED"/>
    <property type="match status" value="1"/>
</dbReference>
<evidence type="ECO:0000313" key="16">
    <source>
        <dbReference type="Proteomes" id="UP000289738"/>
    </source>
</evidence>